<name>A0ABT2RX09_9FIRM</name>
<gene>
    <name evidence="1" type="ORF">OCV63_08000</name>
</gene>
<comment type="caution">
    <text evidence="1">The sequence shown here is derived from an EMBL/GenBank/DDBJ whole genome shotgun (WGS) entry which is preliminary data.</text>
</comment>
<protein>
    <submittedName>
        <fullName evidence="1">Uncharacterized protein</fullName>
    </submittedName>
</protein>
<reference evidence="1 2" key="1">
    <citation type="journal article" date="2021" name="ISME Commun">
        <title>Automated analysis of genomic sequences facilitates high-throughput and comprehensive description of bacteria.</title>
        <authorList>
            <person name="Hitch T.C.A."/>
        </authorList>
    </citation>
    <scope>NUCLEOTIDE SEQUENCE [LARGE SCALE GENOMIC DNA]</scope>
    <source>
        <strain evidence="1 2">Sanger_04</strain>
    </source>
</reference>
<dbReference type="EMBL" id="JAOQKC010000009">
    <property type="protein sequence ID" value="MCU6696839.1"/>
    <property type="molecule type" value="Genomic_DNA"/>
</dbReference>
<accession>A0ABT2RX09</accession>
<dbReference type="RefSeq" id="WP_262670716.1">
    <property type="nucleotide sequence ID" value="NZ_JAOQKC010000009.1"/>
</dbReference>
<keyword evidence="2" id="KW-1185">Reference proteome</keyword>
<evidence type="ECO:0000313" key="2">
    <source>
        <dbReference type="Proteomes" id="UP001652461"/>
    </source>
</evidence>
<proteinExistence type="predicted"/>
<organism evidence="1 2">
    <name type="scientific">Laedolimicola ammoniilytica</name>
    <dbReference type="NCBI Taxonomy" id="2981771"/>
    <lineage>
        <taxon>Bacteria</taxon>
        <taxon>Bacillati</taxon>
        <taxon>Bacillota</taxon>
        <taxon>Clostridia</taxon>
        <taxon>Lachnospirales</taxon>
        <taxon>Lachnospiraceae</taxon>
        <taxon>Laedolimicola</taxon>
    </lineage>
</organism>
<sequence>MLKHAGTVVKTIGIFCGGLVVGGFGQRLLASCGSENIWYTM</sequence>
<dbReference type="Proteomes" id="UP001652461">
    <property type="component" value="Unassembled WGS sequence"/>
</dbReference>
<evidence type="ECO:0000313" key="1">
    <source>
        <dbReference type="EMBL" id="MCU6696839.1"/>
    </source>
</evidence>